<keyword evidence="1" id="KW-1133">Transmembrane helix</keyword>
<dbReference type="EMBL" id="VNJK01000004">
    <property type="protein sequence ID" value="TVX87239.1"/>
    <property type="molecule type" value="Genomic_DNA"/>
</dbReference>
<feature type="transmembrane region" description="Helical" evidence="1">
    <location>
        <begin position="36"/>
        <end position="57"/>
    </location>
</feature>
<feature type="transmembrane region" description="Helical" evidence="1">
    <location>
        <begin position="63"/>
        <end position="86"/>
    </location>
</feature>
<name>A0A559IHT3_9BACL</name>
<gene>
    <name evidence="2" type="ORF">FPZ44_22425</name>
</gene>
<feature type="transmembrane region" description="Helical" evidence="1">
    <location>
        <begin position="184"/>
        <end position="207"/>
    </location>
</feature>
<sequence length="275" mass="31841">MITSNWIYDAIIYTYALSLLFYFSDFVDINRRAKRMGTGLLIFVWVMQTVFLIIRMINHRDVPIFTTFEFMFLFSWILVTASLVISRFFHIEFIVFFVNLIGFALLIVNMLNDPTSSTALLEWEMMGNILSLHIFLAACGFAALTVSGIYAGMYIFLHHRLKSRKWSAAVRRLPSLERMQRSSLTASVIGVPLFLLSLSVAVVSVMLGERHELLLDIKVWFTIFSLGLYSFYFYKRHRGKMTGLHIAWLNLICYGTMLLNYALNSLSGFHRWMGV</sequence>
<evidence type="ECO:0000256" key="1">
    <source>
        <dbReference type="SAM" id="Phobius"/>
    </source>
</evidence>
<reference evidence="2 3" key="1">
    <citation type="submission" date="2019-07" db="EMBL/GenBank/DDBJ databases">
        <authorList>
            <person name="Kim J."/>
        </authorList>
    </citation>
    <scope>NUCLEOTIDE SEQUENCE [LARGE SCALE GENOMIC DNA]</scope>
    <source>
        <strain evidence="2 3">N4</strain>
    </source>
</reference>
<keyword evidence="1" id="KW-0472">Membrane</keyword>
<dbReference type="RefSeq" id="WP_144994131.1">
    <property type="nucleotide sequence ID" value="NZ_VNJK01000004.1"/>
</dbReference>
<dbReference type="AlphaFoldDB" id="A0A559IHT3"/>
<comment type="caution">
    <text evidence="2">The sequence shown here is derived from an EMBL/GenBank/DDBJ whole genome shotgun (WGS) entry which is preliminary data.</text>
</comment>
<keyword evidence="3" id="KW-1185">Reference proteome</keyword>
<organism evidence="2 3">
    <name type="scientific">Paenibacillus agilis</name>
    <dbReference type="NCBI Taxonomy" id="3020863"/>
    <lineage>
        <taxon>Bacteria</taxon>
        <taxon>Bacillati</taxon>
        <taxon>Bacillota</taxon>
        <taxon>Bacilli</taxon>
        <taxon>Bacillales</taxon>
        <taxon>Paenibacillaceae</taxon>
        <taxon>Paenibacillus</taxon>
    </lineage>
</organism>
<evidence type="ECO:0000313" key="2">
    <source>
        <dbReference type="EMBL" id="TVX87239.1"/>
    </source>
</evidence>
<feature type="transmembrane region" description="Helical" evidence="1">
    <location>
        <begin position="6"/>
        <end position="24"/>
    </location>
</feature>
<dbReference type="OrthoDB" id="2417400at2"/>
<protein>
    <submittedName>
        <fullName evidence="2">Cytochrome C assembly protein</fullName>
    </submittedName>
</protein>
<feature type="transmembrane region" description="Helical" evidence="1">
    <location>
        <begin position="213"/>
        <end position="234"/>
    </location>
</feature>
<proteinExistence type="predicted"/>
<accession>A0A559IHT3</accession>
<dbReference type="Proteomes" id="UP000318102">
    <property type="component" value="Unassembled WGS sequence"/>
</dbReference>
<feature type="transmembrane region" description="Helical" evidence="1">
    <location>
        <begin position="246"/>
        <end position="263"/>
    </location>
</feature>
<feature type="transmembrane region" description="Helical" evidence="1">
    <location>
        <begin position="93"/>
        <end position="112"/>
    </location>
</feature>
<evidence type="ECO:0000313" key="3">
    <source>
        <dbReference type="Proteomes" id="UP000318102"/>
    </source>
</evidence>
<feature type="transmembrane region" description="Helical" evidence="1">
    <location>
        <begin position="132"/>
        <end position="157"/>
    </location>
</feature>
<keyword evidence="1" id="KW-0812">Transmembrane</keyword>